<dbReference type="GO" id="GO:1990904">
    <property type="term" value="C:ribonucleoprotein complex"/>
    <property type="evidence" value="ECO:0007669"/>
    <property type="project" value="UniProtKB-KW"/>
</dbReference>
<evidence type="ECO:0000313" key="7">
    <source>
        <dbReference type="Proteomes" id="UP000694425"/>
    </source>
</evidence>
<protein>
    <submittedName>
        <fullName evidence="6">Uncharacterized protein</fullName>
    </submittedName>
</protein>
<dbReference type="GO" id="GO:0005840">
    <property type="term" value="C:ribosome"/>
    <property type="evidence" value="ECO:0007669"/>
    <property type="project" value="UniProtKB-KW"/>
</dbReference>
<dbReference type="GeneTree" id="ENSGT00390000018085"/>
<keyword evidence="3" id="KW-0689">Ribosomal protein</keyword>
<evidence type="ECO:0000256" key="1">
    <source>
        <dbReference type="ARBA" id="ARBA00009364"/>
    </source>
</evidence>
<name>A0A8C7B1M2_NEOVI</name>
<dbReference type="InterPro" id="IPR000552">
    <property type="entry name" value="Ribosomal_eL44"/>
</dbReference>
<dbReference type="PANTHER" id="PTHR10369">
    <property type="entry name" value="60S RIBOSOMAL PROTEIN L36A/L44"/>
    <property type="match status" value="1"/>
</dbReference>
<dbReference type="Pfam" id="PF00935">
    <property type="entry name" value="Ribosomal_L44"/>
    <property type="match status" value="1"/>
</dbReference>
<dbReference type="InterPro" id="IPR011332">
    <property type="entry name" value="Ribosomal_zn-bd"/>
</dbReference>
<dbReference type="GO" id="GO:0006412">
    <property type="term" value="P:translation"/>
    <property type="evidence" value="ECO:0007669"/>
    <property type="project" value="InterPro"/>
</dbReference>
<dbReference type="FunFam" id="3.10.450.80:FF:000001">
    <property type="entry name" value="60S ribosomal protein L44"/>
    <property type="match status" value="1"/>
</dbReference>
<evidence type="ECO:0000256" key="5">
    <source>
        <dbReference type="SAM" id="MobiDB-lite"/>
    </source>
</evidence>
<accession>A0A8C7B1M2</accession>
<dbReference type="Proteomes" id="UP000694425">
    <property type="component" value="Unplaced"/>
</dbReference>
<dbReference type="AlphaFoldDB" id="A0A8C7B1M2"/>
<sequence length="129" mass="14736">DLLLNDSHLWLPSPTGHLLCYNSLLLSFHAHSALANMVNVPQTHWTFRKKCGKHQPHKRTQPKKGKDSLYAQGKQCYEWKKTGHGGQTELMSWKKAETTTNIVLRPECVEPNCRSKGTNKKRKGQGIQF</sequence>
<proteinExistence type="inferred from homology"/>
<keyword evidence="4" id="KW-0687">Ribonucleoprotein</keyword>
<dbReference type="Gene3D" id="3.10.450.80">
    <property type="match status" value="1"/>
</dbReference>
<dbReference type="GO" id="GO:0003735">
    <property type="term" value="F:structural constituent of ribosome"/>
    <property type="evidence" value="ECO:0007669"/>
    <property type="project" value="InterPro"/>
</dbReference>
<dbReference type="SUPFAM" id="SSF57829">
    <property type="entry name" value="Zn-binding ribosomal proteins"/>
    <property type="match status" value="1"/>
</dbReference>
<feature type="region of interest" description="Disordered" evidence="5">
    <location>
        <begin position="49"/>
        <end position="69"/>
    </location>
</feature>
<reference evidence="6" key="2">
    <citation type="submission" date="2025-09" db="UniProtKB">
        <authorList>
            <consortium name="Ensembl"/>
        </authorList>
    </citation>
    <scope>IDENTIFICATION</scope>
</reference>
<keyword evidence="7" id="KW-1185">Reference proteome</keyword>
<organism evidence="6 7">
    <name type="scientific">Neovison vison</name>
    <name type="common">American mink</name>
    <name type="synonym">Mustela vison</name>
    <dbReference type="NCBI Taxonomy" id="452646"/>
    <lineage>
        <taxon>Eukaryota</taxon>
        <taxon>Metazoa</taxon>
        <taxon>Chordata</taxon>
        <taxon>Craniata</taxon>
        <taxon>Vertebrata</taxon>
        <taxon>Euteleostomi</taxon>
        <taxon>Mammalia</taxon>
        <taxon>Eutheria</taxon>
        <taxon>Laurasiatheria</taxon>
        <taxon>Carnivora</taxon>
        <taxon>Caniformia</taxon>
        <taxon>Musteloidea</taxon>
        <taxon>Mustelidae</taxon>
        <taxon>Mustelinae</taxon>
        <taxon>Neogale</taxon>
    </lineage>
</organism>
<comment type="similarity">
    <text evidence="1">Belongs to the eukaryotic ribosomal protein eL42 family.</text>
</comment>
<comment type="subunit">
    <text evidence="2">Component of the large ribosomal subunit.</text>
</comment>
<evidence type="ECO:0000313" key="6">
    <source>
        <dbReference type="Ensembl" id="ENSNVIP00000011472.1"/>
    </source>
</evidence>
<reference evidence="6" key="1">
    <citation type="submission" date="2025-08" db="UniProtKB">
        <authorList>
            <consortium name="Ensembl"/>
        </authorList>
    </citation>
    <scope>IDENTIFICATION</scope>
</reference>
<evidence type="ECO:0000256" key="3">
    <source>
        <dbReference type="ARBA" id="ARBA00022980"/>
    </source>
</evidence>
<feature type="compositionally biased region" description="Basic residues" evidence="5">
    <location>
        <begin position="49"/>
        <end position="63"/>
    </location>
</feature>
<evidence type="ECO:0000256" key="4">
    <source>
        <dbReference type="ARBA" id="ARBA00023274"/>
    </source>
</evidence>
<evidence type="ECO:0000256" key="2">
    <source>
        <dbReference type="ARBA" id="ARBA00011133"/>
    </source>
</evidence>
<dbReference type="InterPro" id="IPR053708">
    <property type="entry name" value="Ribosomal_LSU_eL42"/>
</dbReference>
<dbReference type="Ensembl" id="ENSNVIT00000013454.1">
    <property type="protein sequence ID" value="ENSNVIP00000011472.1"/>
    <property type="gene ID" value="ENSNVIG00000009098.1"/>
</dbReference>